<dbReference type="Proteomes" id="UP000000437">
    <property type="component" value="Chromosome 3"/>
</dbReference>
<organism evidence="13 14">
    <name type="scientific">Danio rerio</name>
    <name type="common">Zebrafish</name>
    <name type="synonym">Brachydanio rerio</name>
    <dbReference type="NCBI Taxonomy" id="7955"/>
    <lineage>
        <taxon>Eukaryota</taxon>
        <taxon>Metazoa</taxon>
        <taxon>Chordata</taxon>
        <taxon>Craniata</taxon>
        <taxon>Vertebrata</taxon>
        <taxon>Euteleostomi</taxon>
        <taxon>Actinopterygii</taxon>
        <taxon>Neopterygii</taxon>
        <taxon>Teleostei</taxon>
        <taxon>Ostariophysi</taxon>
        <taxon>Cypriniformes</taxon>
        <taxon>Danionidae</taxon>
        <taxon>Danioninae</taxon>
        <taxon>Danio</taxon>
    </lineage>
</organism>
<feature type="compositionally biased region" description="Polar residues" evidence="9">
    <location>
        <begin position="95"/>
        <end position="168"/>
    </location>
</feature>
<reference evidence="14" key="1">
    <citation type="submission" date="2025-08" db="UniProtKB">
        <authorList>
            <consortium name="RefSeq"/>
        </authorList>
    </citation>
    <scope>IDENTIFICATION</scope>
    <source>
        <strain evidence="14">Tuebingen</strain>
        <tissue evidence="14">Fibroblasts and whole tissue</tissue>
    </source>
</reference>
<dbReference type="ZFIN" id="ZDB-GENE-131127-451">
    <property type="gene designation" value="si:ch211-198m17.1"/>
</dbReference>
<name>A0A8M3AR33_DANRE</name>
<keyword evidence="8" id="KW-0325">Glycoprotein</keyword>
<feature type="domain" description="SEA" evidence="12">
    <location>
        <begin position="365"/>
        <end position="480"/>
    </location>
</feature>
<evidence type="ECO:0000256" key="3">
    <source>
        <dbReference type="ARBA" id="ARBA00022536"/>
    </source>
</evidence>
<dbReference type="PROSITE" id="PS50024">
    <property type="entry name" value="SEA"/>
    <property type="match status" value="1"/>
</dbReference>
<feature type="transmembrane region" description="Helical" evidence="10">
    <location>
        <begin position="544"/>
        <end position="570"/>
    </location>
</feature>
<keyword evidence="4 11" id="KW-0732">Signal</keyword>
<feature type="compositionally biased region" description="Polar residues" evidence="9">
    <location>
        <begin position="606"/>
        <end position="620"/>
    </location>
</feature>
<keyword evidence="10" id="KW-0812">Transmembrane</keyword>
<keyword evidence="13" id="KW-1185">Reference proteome</keyword>
<feature type="compositionally biased region" description="Low complexity" evidence="9">
    <location>
        <begin position="81"/>
        <end position="94"/>
    </location>
</feature>
<dbReference type="RefSeq" id="XP_009297943.1">
    <property type="nucleotide sequence ID" value="XM_009299668.5"/>
</dbReference>
<comment type="subcellular location">
    <subcellularLocation>
        <location evidence="1">Cell membrane</location>
    </subcellularLocation>
</comment>
<evidence type="ECO:0000256" key="6">
    <source>
        <dbReference type="ARBA" id="ARBA00023136"/>
    </source>
</evidence>
<dbReference type="InterPro" id="IPR036364">
    <property type="entry name" value="SEA_dom_sf"/>
</dbReference>
<feature type="compositionally biased region" description="Polar residues" evidence="9">
    <location>
        <begin position="33"/>
        <end position="42"/>
    </location>
</feature>
<evidence type="ECO:0000256" key="10">
    <source>
        <dbReference type="SAM" id="Phobius"/>
    </source>
</evidence>
<gene>
    <name evidence="14 15" type="primary">si:ch211-198m17.1</name>
</gene>
<feature type="compositionally biased region" description="Polar residues" evidence="9">
    <location>
        <begin position="187"/>
        <end position="237"/>
    </location>
</feature>
<feature type="compositionally biased region" description="Polar residues" evidence="9">
    <location>
        <begin position="50"/>
        <end position="60"/>
    </location>
</feature>
<evidence type="ECO:0000256" key="8">
    <source>
        <dbReference type="ARBA" id="ARBA00023180"/>
    </source>
</evidence>
<keyword evidence="5" id="KW-0677">Repeat</keyword>
<feature type="compositionally biased region" description="Low complexity" evidence="9">
    <location>
        <begin position="238"/>
        <end position="256"/>
    </location>
</feature>
<keyword evidence="10" id="KW-1133">Transmembrane helix</keyword>
<evidence type="ECO:0000313" key="14">
    <source>
        <dbReference type="RefSeq" id="XP_009297943.1"/>
    </source>
</evidence>
<feature type="region of interest" description="Disordered" evidence="9">
    <location>
        <begin position="606"/>
        <end position="641"/>
    </location>
</feature>
<dbReference type="OrthoDB" id="8938333at2759"/>
<dbReference type="AGR" id="ZFIN:ZDB-GENE-131127-451"/>
<evidence type="ECO:0000313" key="15">
    <source>
        <dbReference type="ZFIN" id="ZDB-GENE-131127-451"/>
    </source>
</evidence>
<feature type="region of interest" description="Disordered" evidence="9">
    <location>
        <begin position="187"/>
        <end position="312"/>
    </location>
</feature>
<evidence type="ECO:0000256" key="2">
    <source>
        <dbReference type="ARBA" id="ARBA00022475"/>
    </source>
</evidence>
<protein>
    <submittedName>
        <fullName evidence="14">Uncharacterized protein si:ch211-198m17.1 isoform X5</fullName>
    </submittedName>
</protein>
<dbReference type="InterPro" id="IPR000082">
    <property type="entry name" value="SEA_dom"/>
</dbReference>
<dbReference type="GO" id="GO:0005886">
    <property type="term" value="C:plasma membrane"/>
    <property type="evidence" value="ECO:0007669"/>
    <property type="project" value="UniProtKB-SubCell"/>
</dbReference>
<keyword evidence="6 10" id="KW-0472">Membrane</keyword>
<dbReference type="PANTHER" id="PTHR24037">
    <property type="entry name" value="HEART DEVELOPMENT PROTEIN WITH EGF-LIKE DOMAINS 1"/>
    <property type="match status" value="1"/>
</dbReference>
<evidence type="ECO:0000256" key="9">
    <source>
        <dbReference type="SAM" id="MobiDB-lite"/>
    </source>
</evidence>
<dbReference type="PANTHER" id="PTHR24037:SF7">
    <property type="entry name" value="FLOCCULATION PROTEIN FLO11 ISOFORM X1-RELATED"/>
    <property type="match status" value="1"/>
</dbReference>
<proteinExistence type="predicted"/>
<evidence type="ECO:0000256" key="7">
    <source>
        <dbReference type="ARBA" id="ARBA00023157"/>
    </source>
</evidence>
<feature type="compositionally biased region" description="Polar residues" evidence="9">
    <location>
        <begin position="257"/>
        <end position="312"/>
    </location>
</feature>
<keyword evidence="3" id="KW-0245">EGF-like domain</keyword>
<feature type="signal peptide" evidence="11">
    <location>
        <begin position="1"/>
        <end position="25"/>
    </location>
</feature>
<keyword evidence="7" id="KW-1015">Disulfide bond</keyword>
<evidence type="ECO:0000256" key="4">
    <source>
        <dbReference type="ARBA" id="ARBA00022729"/>
    </source>
</evidence>
<evidence type="ECO:0000256" key="1">
    <source>
        <dbReference type="ARBA" id="ARBA00004236"/>
    </source>
</evidence>
<feature type="chain" id="PRO_5035448702" evidence="11">
    <location>
        <begin position="26"/>
        <end position="680"/>
    </location>
</feature>
<keyword evidence="2" id="KW-1003">Cell membrane</keyword>
<feature type="region of interest" description="Disordered" evidence="9">
    <location>
        <begin position="81"/>
        <end position="168"/>
    </location>
</feature>
<dbReference type="GeneID" id="100332647"/>
<evidence type="ECO:0000256" key="5">
    <source>
        <dbReference type="ARBA" id="ARBA00022737"/>
    </source>
</evidence>
<evidence type="ECO:0000313" key="13">
    <source>
        <dbReference type="Proteomes" id="UP000000437"/>
    </source>
</evidence>
<feature type="region of interest" description="Disordered" evidence="9">
    <location>
        <begin position="33"/>
        <end position="60"/>
    </location>
</feature>
<dbReference type="Gene3D" id="3.30.70.960">
    <property type="entry name" value="SEA domain"/>
    <property type="match status" value="1"/>
</dbReference>
<evidence type="ECO:0000256" key="11">
    <source>
        <dbReference type="SAM" id="SignalP"/>
    </source>
</evidence>
<dbReference type="FunFam" id="3.30.70.960:FF:000017">
    <property type="entry name" value="Mucin 13b, cell surface-associated"/>
    <property type="match status" value="1"/>
</dbReference>
<dbReference type="Pfam" id="PF01390">
    <property type="entry name" value="SEA"/>
    <property type="match status" value="1"/>
</dbReference>
<dbReference type="SUPFAM" id="SSF82671">
    <property type="entry name" value="SEA domain"/>
    <property type="match status" value="1"/>
</dbReference>
<sequence length="680" mass="70511">MLIKKRTMLLTHRLFFLLILISTSAVTEIDANATGSPTSDPTMTVAPSIPSGNTSTAFPNSATTSALLTTRRGDVTSLLSSTQDSISSSSTTPLVNATSSSVSTSGNATTSPAPVANITSPLEPTAGNATTDPVTAPGDSTTTNFLESGNSTSLPHTTSGNYTSPLISSPGYTTAPSITTPSNVTITAQTTSGNDTTANYATTSPSATHLPTPENNATGSATTPPITTPGNFTTGDATSPPLTSSGSNTTGNATASPMTTPVNATTQPLITTGNGTTESPSRPSMTTPVNSTIPPISTPESNTSGNATAPSMTTPVIATTQPLTTPENNTTGTCPTVPCPSLSVCVNSVCQCLAGTVLLNNVCVETKTFASSLRVNRTFDDAMNDPKSPQFQEFANEIMAAVNGAMRNQKNYINCTVIKLMPGSVVATVNMLFEPNSQVTQESVSSAITTAIQQCNNTNCGILAGAQYSETSLCAQNPPPCDTETTVCNTKDGSAICTCVTGYIPSPYQIKSCSACPSGSKAYENKCVPCSFGYSGFNCNDSSLLALVVVACVLGGLLLIVIVVAIIYICKRKKPDINYFSSPYSAGDYRTHWTSQEVGHIPRATLTSTSSHDVSGNSLEMSEAMGKGKGHSNGLKIGGKTGSYDLTSDSMRTFKDPNPTRYSYLVGHENPYFIPGDEKR</sequence>
<evidence type="ECO:0000259" key="12">
    <source>
        <dbReference type="PROSITE" id="PS50024"/>
    </source>
</evidence>
<dbReference type="AlphaFoldDB" id="A0A8M3AR33"/>
<accession>A0A8M3AR33</accession>